<evidence type="ECO:0000313" key="6">
    <source>
        <dbReference type="Proteomes" id="UP000199392"/>
    </source>
</evidence>
<dbReference type="EMBL" id="FOZW01000015">
    <property type="protein sequence ID" value="SFT21216.1"/>
    <property type="molecule type" value="Genomic_DNA"/>
</dbReference>
<evidence type="ECO:0000313" key="5">
    <source>
        <dbReference type="EMBL" id="SFT21216.1"/>
    </source>
</evidence>
<evidence type="ECO:0000259" key="4">
    <source>
        <dbReference type="Pfam" id="PF00294"/>
    </source>
</evidence>
<evidence type="ECO:0000256" key="3">
    <source>
        <dbReference type="ARBA" id="ARBA00022777"/>
    </source>
</evidence>
<dbReference type="InterPro" id="IPR050306">
    <property type="entry name" value="PfkB_Carbo_kinase"/>
</dbReference>
<feature type="domain" description="Carbohydrate kinase PfkB" evidence="4">
    <location>
        <begin position="19"/>
        <end position="264"/>
    </location>
</feature>
<dbReference type="STRING" id="311180.SAMN04488050_11543"/>
<dbReference type="RefSeq" id="WP_092430317.1">
    <property type="nucleotide sequence ID" value="NZ_FNCL01000018.1"/>
</dbReference>
<name>A0A1I6W5F5_9RHOB</name>
<comment type="similarity">
    <text evidence="1">Belongs to the carbohydrate kinase PfkB family.</text>
</comment>
<dbReference type="GO" id="GO:0016301">
    <property type="term" value="F:kinase activity"/>
    <property type="evidence" value="ECO:0007669"/>
    <property type="project" value="UniProtKB-KW"/>
</dbReference>
<organism evidence="5 6">
    <name type="scientific">Alloyangia pacifica</name>
    <dbReference type="NCBI Taxonomy" id="311180"/>
    <lineage>
        <taxon>Bacteria</taxon>
        <taxon>Pseudomonadati</taxon>
        <taxon>Pseudomonadota</taxon>
        <taxon>Alphaproteobacteria</taxon>
        <taxon>Rhodobacterales</taxon>
        <taxon>Roseobacteraceae</taxon>
        <taxon>Alloyangia</taxon>
    </lineage>
</organism>
<accession>A0A1I6W5F5</accession>
<evidence type="ECO:0000256" key="2">
    <source>
        <dbReference type="ARBA" id="ARBA00022679"/>
    </source>
</evidence>
<dbReference type="AlphaFoldDB" id="A0A1I6W5F5"/>
<sequence>MNKCNKRPWVVAFGDNVVDCYADRGEMYPGGNTLNLSVFVRRSGGRASYVGAVADDAAGRHIRNSLAAEGVDISGLRTLPGSTAFCVIGNSNGDREFLGADLGVSMISPEPADLKMIAAADAVHTGRSSHADRFLEGFSARAKLSFDFAVIRDPGRIARIAPHCFLASFSGGDLTKDGAEALLQNARAAGATWVLVTRGGDGALLAGPDGTFATPAASATLTDTLGAGDTFIARTLLGLLREEEPGTVLTSAARMSAETCGQRGGFGHPAPLEVDQSLAKPLSEIYLVEEAQEAARA</sequence>
<gene>
    <name evidence="5" type="ORF">SAMN04488050_11543</name>
</gene>
<dbReference type="PANTHER" id="PTHR43085:SF41">
    <property type="entry name" value="FRUCTOSELYSINE 6-KINASE"/>
    <property type="match status" value="1"/>
</dbReference>
<dbReference type="InterPro" id="IPR011611">
    <property type="entry name" value="PfkB_dom"/>
</dbReference>
<dbReference type="InterPro" id="IPR029056">
    <property type="entry name" value="Ribokinase-like"/>
</dbReference>
<evidence type="ECO:0000256" key="1">
    <source>
        <dbReference type="ARBA" id="ARBA00010688"/>
    </source>
</evidence>
<dbReference type="PANTHER" id="PTHR43085">
    <property type="entry name" value="HEXOKINASE FAMILY MEMBER"/>
    <property type="match status" value="1"/>
</dbReference>
<keyword evidence="2" id="KW-0808">Transferase</keyword>
<dbReference type="Gene3D" id="3.40.1190.20">
    <property type="match status" value="1"/>
</dbReference>
<dbReference type="Pfam" id="PF00294">
    <property type="entry name" value="PfkB"/>
    <property type="match status" value="1"/>
</dbReference>
<protein>
    <submittedName>
        <fullName evidence="5">Fructoselysine 6-kinase</fullName>
    </submittedName>
</protein>
<proteinExistence type="inferred from homology"/>
<keyword evidence="3 5" id="KW-0418">Kinase</keyword>
<reference evidence="6" key="1">
    <citation type="submission" date="2016-10" db="EMBL/GenBank/DDBJ databases">
        <authorList>
            <person name="Varghese N."/>
            <person name="Submissions S."/>
        </authorList>
    </citation>
    <scope>NUCLEOTIDE SEQUENCE [LARGE SCALE GENOMIC DNA]</scope>
    <source>
        <strain evidence="6">DSM 26894</strain>
    </source>
</reference>
<dbReference type="SUPFAM" id="SSF53613">
    <property type="entry name" value="Ribokinase-like"/>
    <property type="match status" value="1"/>
</dbReference>
<dbReference type="Proteomes" id="UP000199392">
    <property type="component" value="Unassembled WGS sequence"/>
</dbReference>
<dbReference type="OrthoDB" id="9775849at2"/>
<keyword evidence="6" id="KW-1185">Reference proteome</keyword>